<organism evidence="1 2">
    <name type="scientific">Senna tora</name>
    <dbReference type="NCBI Taxonomy" id="362788"/>
    <lineage>
        <taxon>Eukaryota</taxon>
        <taxon>Viridiplantae</taxon>
        <taxon>Streptophyta</taxon>
        <taxon>Embryophyta</taxon>
        <taxon>Tracheophyta</taxon>
        <taxon>Spermatophyta</taxon>
        <taxon>Magnoliopsida</taxon>
        <taxon>eudicotyledons</taxon>
        <taxon>Gunneridae</taxon>
        <taxon>Pentapetalae</taxon>
        <taxon>rosids</taxon>
        <taxon>fabids</taxon>
        <taxon>Fabales</taxon>
        <taxon>Fabaceae</taxon>
        <taxon>Caesalpinioideae</taxon>
        <taxon>Cassia clade</taxon>
        <taxon>Senna</taxon>
    </lineage>
</organism>
<sequence>MGLVIAWEVCQVMFKHILNGKPLLNLKRMQEAQVRTCCRRSGSSGSVPVVLGIGVGLMLEWDS</sequence>
<evidence type="ECO:0000313" key="1">
    <source>
        <dbReference type="EMBL" id="KAF7835174.1"/>
    </source>
</evidence>
<keyword evidence="2" id="KW-1185">Reference proteome</keyword>
<accession>A0A834WZG1</accession>
<reference evidence="1" key="1">
    <citation type="submission" date="2020-09" db="EMBL/GenBank/DDBJ databases">
        <title>Genome-Enabled Discovery of Anthraquinone Biosynthesis in Senna tora.</title>
        <authorList>
            <person name="Kang S.-H."/>
            <person name="Pandey R.P."/>
            <person name="Lee C.-M."/>
            <person name="Sim J.-S."/>
            <person name="Jeong J.-T."/>
            <person name="Choi B.-S."/>
            <person name="Jung M."/>
            <person name="Ginzburg D."/>
            <person name="Zhao K."/>
            <person name="Won S.Y."/>
            <person name="Oh T.-J."/>
            <person name="Yu Y."/>
            <person name="Kim N.-H."/>
            <person name="Lee O.R."/>
            <person name="Lee T.-H."/>
            <person name="Bashyal P."/>
            <person name="Kim T.-S."/>
            <person name="Lee W.-H."/>
            <person name="Kawkins C."/>
            <person name="Kim C.-K."/>
            <person name="Kim J.S."/>
            <person name="Ahn B.O."/>
            <person name="Rhee S.Y."/>
            <person name="Sohng J.K."/>
        </authorList>
    </citation>
    <scope>NUCLEOTIDE SEQUENCE</scope>
    <source>
        <tissue evidence="1">Leaf</tissue>
    </source>
</reference>
<proteinExistence type="predicted"/>
<dbReference type="AlphaFoldDB" id="A0A834WZG1"/>
<gene>
    <name evidence="1" type="ORF">G2W53_010033</name>
</gene>
<protein>
    <submittedName>
        <fullName evidence="1">Uncharacterized protein</fullName>
    </submittedName>
</protein>
<evidence type="ECO:0000313" key="2">
    <source>
        <dbReference type="Proteomes" id="UP000634136"/>
    </source>
</evidence>
<dbReference type="Proteomes" id="UP000634136">
    <property type="component" value="Unassembled WGS sequence"/>
</dbReference>
<comment type="caution">
    <text evidence="1">The sequence shown here is derived from an EMBL/GenBank/DDBJ whole genome shotgun (WGS) entry which is preliminary data.</text>
</comment>
<dbReference type="EMBL" id="JAAIUW010000004">
    <property type="protein sequence ID" value="KAF7835174.1"/>
    <property type="molecule type" value="Genomic_DNA"/>
</dbReference>
<name>A0A834WZG1_9FABA</name>